<dbReference type="EMBL" id="FPAS01000002">
    <property type="protein sequence ID" value="SFT62316.1"/>
    <property type="molecule type" value="Genomic_DNA"/>
</dbReference>
<keyword evidence="1" id="KW-1133">Transmembrane helix</keyword>
<dbReference type="OrthoDB" id="136762at2"/>
<name>A0A1I6ZHY4_9FLAO</name>
<evidence type="ECO:0000313" key="3">
    <source>
        <dbReference type="Proteomes" id="UP000236454"/>
    </source>
</evidence>
<proteinExistence type="predicted"/>
<evidence type="ECO:0008006" key="4">
    <source>
        <dbReference type="Google" id="ProtNLM"/>
    </source>
</evidence>
<feature type="transmembrane region" description="Helical" evidence="1">
    <location>
        <begin position="332"/>
        <end position="354"/>
    </location>
</feature>
<dbReference type="RefSeq" id="WP_090247632.1">
    <property type="nucleotide sequence ID" value="NZ_FPAS01000002.1"/>
</dbReference>
<feature type="transmembrane region" description="Helical" evidence="1">
    <location>
        <begin position="118"/>
        <end position="141"/>
    </location>
</feature>
<reference evidence="2 3" key="1">
    <citation type="submission" date="2016-10" db="EMBL/GenBank/DDBJ databases">
        <authorList>
            <person name="de Groot N.N."/>
        </authorList>
    </citation>
    <scope>NUCLEOTIDE SEQUENCE [LARGE SCALE GENOMIC DNA]</scope>
    <source>
        <strain evidence="2 3">CGMCC 1.7005</strain>
    </source>
</reference>
<keyword evidence="3" id="KW-1185">Reference proteome</keyword>
<feature type="transmembrane region" description="Helical" evidence="1">
    <location>
        <begin position="153"/>
        <end position="173"/>
    </location>
</feature>
<sequence length="585" mass="68127">MNTLKRFWSEFLVLFVLLLLMLVSFNPKDGYYRSAVVRSDGQGYFAYLPAIVAHQDLTWEKSTQDEASLPEFNGRHYLHQNAEGVLFDKYYPGVAVLQLPFYTLGYALESLIAEGNSYGILPIFFFHLGSIFYGFLGFIFLKRFLLKSFENKRYVILSSLLIFFGTNVFYQIVFHPSFSHQYSFTMMSLFALLARVYVEKQTPKNALLLGLTLGMIFLIRPTNVLIVFALPLLMIQKENILQFFMGIFTLKNLHLLLATLGFTACILILFTLNYLQTGAIFNWSYQGEGFNFGSPEIINTLFSFRTGLFVHIPMTLFSLMGLYFAYKKGYTWMPLAWVFYFFILVYLTASWWCWDYGGSWGHRVFTEQMVFFAPPMVFLLQNVKRRKLVIGVLSLMAVMFCFRLYQVRHDLAPSRLTPELYVRTLFNVEHTEGVKKYYFPRSCKPFGTCIATTDLPIEGGRELTFTPERTYGGGALFVYPEDRSYDRFFIRCTADKTLAENADWNDVLLVFDGRDENEETINYVALPFYEYYKEGRNGQKHIEVSREMIDLLGEVKSIKIYIWNKGQSTFKLQNFKVVVEQYHVN</sequence>
<keyword evidence="1" id="KW-0472">Membrane</keyword>
<organism evidence="2 3">
    <name type="scientific">Lishizhenia tianjinensis</name>
    <dbReference type="NCBI Taxonomy" id="477690"/>
    <lineage>
        <taxon>Bacteria</taxon>
        <taxon>Pseudomonadati</taxon>
        <taxon>Bacteroidota</taxon>
        <taxon>Flavobacteriia</taxon>
        <taxon>Flavobacteriales</taxon>
        <taxon>Crocinitomicaceae</taxon>
        <taxon>Lishizhenia</taxon>
    </lineage>
</organism>
<evidence type="ECO:0000313" key="2">
    <source>
        <dbReference type="EMBL" id="SFT62316.1"/>
    </source>
</evidence>
<feature type="transmembrane region" description="Helical" evidence="1">
    <location>
        <begin position="388"/>
        <end position="405"/>
    </location>
</feature>
<dbReference type="AlphaFoldDB" id="A0A1I6ZHY4"/>
<gene>
    <name evidence="2" type="ORF">SAMN05216474_1377</name>
</gene>
<feature type="transmembrane region" description="Helical" evidence="1">
    <location>
        <begin position="207"/>
        <end position="233"/>
    </location>
</feature>
<evidence type="ECO:0000256" key="1">
    <source>
        <dbReference type="SAM" id="Phobius"/>
    </source>
</evidence>
<accession>A0A1I6ZHY4</accession>
<dbReference type="Proteomes" id="UP000236454">
    <property type="component" value="Unassembled WGS sequence"/>
</dbReference>
<protein>
    <recommendedName>
        <fullName evidence="4">Dolichyl-phosphate-mannose-protein mannosyltransferase</fullName>
    </recommendedName>
</protein>
<feature type="transmembrane region" description="Helical" evidence="1">
    <location>
        <begin position="253"/>
        <end position="275"/>
    </location>
</feature>
<feature type="transmembrane region" description="Helical" evidence="1">
    <location>
        <begin position="308"/>
        <end position="326"/>
    </location>
</feature>
<keyword evidence="1" id="KW-0812">Transmembrane</keyword>
<feature type="transmembrane region" description="Helical" evidence="1">
    <location>
        <begin position="7"/>
        <end position="25"/>
    </location>
</feature>